<dbReference type="SUPFAM" id="SSF57701">
    <property type="entry name" value="Zn2/Cys6 DNA-binding domain"/>
    <property type="match status" value="1"/>
</dbReference>
<accession>D8LU27</accession>
<reference evidence="3 4" key="1">
    <citation type="journal article" date="2010" name="Nature">
        <title>The Ectocarpus genome and the independent evolution of multicellularity in brown algae.</title>
        <authorList>
            <person name="Cock J.M."/>
            <person name="Sterck L."/>
            <person name="Rouze P."/>
            <person name="Scornet D."/>
            <person name="Allen A.E."/>
            <person name="Amoutzias G."/>
            <person name="Anthouard V."/>
            <person name="Artiguenave F."/>
            <person name="Aury J.M."/>
            <person name="Badger J.H."/>
            <person name="Beszteri B."/>
            <person name="Billiau K."/>
            <person name="Bonnet E."/>
            <person name="Bothwell J.H."/>
            <person name="Bowler C."/>
            <person name="Boyen C."/>
            <person name="Brownlee C."/>
            <person name="Carrano C.J."/>
            <person name="Charrier B."/>
            <person name="Cho G.Y."/>
            <person name="Coelho S.M."/>
            <person name="Collen J."/>
            <person name="Corre E."/>
            <person name="Da Silva C."/>
            <person name="Delage L."/>
            <person name="Delaroque N."/>
            <person name="Dittami S.M."/>
            <person name="Doulbeau S."/>
            <person name="Elias M."/>
            <person name="Farnham G."/>
            <person name="Gachon C.M."/>
            <person name="Gschloessl B."/>
            <person name="Heesch S."/>
            <person name="Jabbari K."/>
            <person name="Jubin C."/>
            <person name="Kawai H."/>
            <person name="Kimura K."/>
            <person name="Kloareg B."/>
            <person name="Kupper F.C."/>
            <person name="Lang D."/>
            <person name="Le Bail A."/>
            <person name="Leblanc C."/>
            <person name="Lerouge P."/>
            <person name="Lohr M."/>
            <person name="Lopez P.J."/>
            <person name="Martens C."/>
            <person name="Maumus F."/>
            <person name="Michel G."/>
            <person name="Miranda-Saavedra D."/>
            <person name="Morales J."/>
            <person name="Moreau H."/>
            <person name="Motomura T."/>
            <person name="Nagasato C."/>
            <person name="Napoli C.A."/>
            <person name="Nelson D.R."/>
            <person name="Nyvall-Collen P."/>
            <person name="Peters A.F."/>
            <person name="Pommier C."/>
            <person name="Potin P."/>
            <person name="Poulain J."/>
            <person name="Quesneville H."/>
            <person name="Read B."/>
            <person name="Rensing S.A."/>
            <person name="Ritter A."/>
            <person name="Rousvoal S."/>
            <person name="Samanta M."/>
            <person name="Samson G."/>
            <person name="Schroeder D.C."/>
            <person name="Segurens B."/>
            <person name="Strittmatter M."/>
            <person name="Tonon T."/>
            <person name="Tregear J.W."/>
            <person name="Valentin K."/>
            <person name="von Dassow P."/>
            <person name="Yamagishi T."/>
            <person name="Van de Peer Y."/>
            <person name="Wincker P."/>
        </authorList>
    </citation>
    <scope>NUCLEOTIDE SEQUENCE [LARGE SCALE GENOMIC DNA]</scope>
    <source>
        <strain evidence="4">Ec32 / CCAP1310/4</strain>
    </source>
</reference>
<dbReference type="PROSITE" id="PS50048">
    <property type="entry name" value="ZN2_CY6_FUNGAL_2"/>
    <property type="match status" value="1"/>
</dbReference>
<evidence type="ECO:0000256" key="1">
    <source>
        <dbReference type="SAM" id="MobiDB-lite"/>
    </source>
</evidence>
<dbReference type="PROSITE" id="PS00463">
    <property type="entry name" value="ZN2_CY6_FUNGAL_1"/>
    <property type="match status" value="1"/>
</dbReference>
<proteinExistence type="predicted"/>
<dbReference type="Gene3D" id="4.10.240.10">
    <property type="entry name" value="Zn(2)-C6 fungal-type DNA-binding domain"/>
    <property type="match status" value="1"/>
</dbReference>
<dbReference type="GO" id="GO:0008270">
    <property type="term" value="F:zinc ion binding"/>
    <property type="evidence" value="ECO:0007669"/>
    <property type="project" value="InterPro"/>
</dbReference>
<name>D8LU27_ECTSI</name>
<organism evidence="3 4">
    <name type="scientific">Ectocarpus siliculosus</name>
    <name type="common">Brown alga</name>
    <name type="synonym">Conferva siliculosa</name>
    <dbReference type="NCBI Taxonomy" id="2880"/>
    <lineage>
        <taxon>Eukaryota</taxon>
        <taxon>Sar</taxon>
        <taxon>Stramenopiles</taxon>
        <taxon>Ochrophyta</taxon>
        <taxon>PX clade</taxon>
        <taxon>Phaeophyceae</taxon>
        <taxon>Ectocarpales</taxon>
        <taxon>Ectocarpaceae</taxon>
        <taxon>Ectocarpus</taxon>
    </lineage>
</organism>
<dbReference type="Pfam" id="PF00172">
    <property type="entry name" value="Zn_clus"/>
    <property type="match status" value="1"/>
</dbReference>
<evidence type="ECO:0000313" key="4">
    <source>
        <dbReference type="Proteomes" id="UP000002630"/>
    </source>
</evidence>
<dbReference type="InterPro" id="IPR036864">
    <property type="entry name" value="Zn2-C6_fun-type_DNA-bd_sf"/>
</dbReference>
<evidence type="ECO:0000259" key="2">
    <source>
        <dbReference type="PROSITE" id="PS50048"/>
    </source>
</evidence>
<sequence>MSSREKGSASTDSSSRMRRSCCECARHKKKCDGLTPCSRCIGAGVQCIYIKRKSTHPQYQRKQQLRGLAGTQSTELQRHSLSGAFLARDTLPLKRCRLSASPATGLVGMQENAFLSDFFGCVGFLPLTTRSHVRGAMVRMMAHSAAQHQLRARHDTPDQGQFGAIFSEDGITTGNQLSTGPSACTFWCAVGVGALVKGRPAESVTIYSRLARGALDAYTGPVDAEVAKAWAILAYLYGYMGDTAKFEEYLELSDSFLIASIEQGSTDMLPAGFAEMVNHKQTVKVYAGNPDATDIDSLAARRQDPPKITPAASERDVFRYVVQSLAAFDQMAFEKACKNRAPCGQSSDDEPYLENRGDGSPHGNAPPVEEVAHAMVAGFKDDLVEFEHLQETVDG</sequence>
<dbReference type="OrthoDB" id="5367487at2759"/>
<protein>
    <recommendedName>
        <fullName evidence="2">Zn(2)-C6 fungal-type domain-containing protein</fullName>
    </recommendedName>
</protein>
<dbReference type="EMBL" id="FN649757">
    <property type="protein sequence ID" value="CBN75417.1"/>
    <property type="molecule type" value="Genomic_DNA"/>
</dbReference>
<gene>
    <name evidence="3" type="ORF">Esi_0093_0073</name>
</gene>
<keyword evidence="4" id="KW-1185">Reference proteome</keyword>
<dbReference type="AlphaFoldDB" id="D8LU27"/>
<dbReference type="InterPro" id="IPR001138">
    <property type="entry name" value="Zn2Cys6_DnaBD"/>
</dbReference>
<dbReference type="Proteomes" id="UP000002630">
    <property type="component" value="Linkage Group LG32"/>
</dbReference>
<evidence type="ECO:0000313" key="3">
    <source>
        <dbReference type="EMBL" id="CBN75417.1"/>
    </source>
</evidence>
<feature type="domain" description="Zn(2)-C6 fungal-type" evidence="2">
    <location>
        <begin position="20"/>
        <end position="49"/>
    </location>
</feature>
<feature type="region of interest" description="Disordered" evidence="1">
    <location>
        <begin position="340"/>
        <end position="367"/>
    </location>
</feature>
<dbReference type="EMBL" id="FN649171">
    <property type="protein sequence ID" value="CBN75417.1"/>
    <property type="molecule type" value="Genomic_DNA"/>
</dbReference>
<dbReference type="SMART" id="SM00066">
    <property type="entry name" value="GAL4"/>
    <property type="match status" value="1"/>
</dbReference>
<dbReference type="CDD" id="cd00067">
    <property type="entry name" value="GAL4"/>
    <property type="match status" value="1"/>
</dbReference>
<dbReference type="InParanoid" id="D8LU27"/>
<dbReference type="GO" id="GO:0000981">
    <property type="term" value="F:DNA-binding transcription factor activity, RNA polymerase II-specific"/>
    <property type="evidence" value="ECO:0007669"/>
    <property type="project" value="InterPro"/>
</dbReference>